<feature type="domain" description="Multidrug resistance protein MdtA-like barrel-sandwich hybrid" evidence="7">
    <location>
        <begin position="17"/>
        <end position="158"/>
    </location>
</feature>
<dbReference type="InterPro" id="IPR058626">
    <property type="entry name" value="MdtA-like_b-barrel"/>
</dbReference>
<dbReference type="Pfam" id="PF25876">
    <property type="entry name" value="HH_MFP_RND"/>
    <property type="match status" value="1"/>
</dbReference>
<evidence type="ECO:0000256" key="3">
    <source>
        <dbReference type="ARBA" id="ARBA00022475"/>
    </source>
</evidence>
<dbReference type="GO" id="GO:0015562">
    <property type="term" value="F:efflux transmembrane transporter activity"/>
    <property type="evidence" value="ECO:0007669"/>
    <property type="project" value="TreeGrafter"/>
</dbReference>
<dbReference type="Pfam" id="PF25917">
    <property type="entry name" value="BSH_RND"/>
    <property type="match status" value="1"/>
</dbReference>
<reference evidence="10 11" key="1">
    <citation type="submission" date="2016-05" db="EMBL/GenBank/DDBJ databases">
        <title>Complete genome sequence of Novosphingobium guangzhouense SA925(T).</title>
        <authorList>
            <person name="Sha S."/>
        </authorList>
    </citation>
    <scope>NUCLEOTIDE SEQUENCE [LARGE SCALE GENOMIC DNA]</scope>
    <source>
        <strain evidence="10 11">SA925</strain>
    </source>
</reference>
<name>A0A2K2G3G8_9SPHN</name>
<dbReference type="InterPro" id="IPR058624">
    <property type="entry name" value="MdtA-like_HH"/>
</dbReference>
<dbReference type="Gene3D" id="1.10.287.470">
    <property type="entry name" value="Helix hairpin bin"/>
    <property type="match status" value="1"/>
</dbReference>
<evidence type="ECO:0000256" key="5">
    <source>
        <dbReference type="ARBA" id="ARBA00023136"/>
    </source>
</evidence>
<dbReference type="Gene3D" id="2.40.50.100">
    <property type="match status" value="1"/>
</dbReference>
<dbReference type="PANTHER" id="PTHR30469">
    <property type="entry name" value="MULTIDRUG RESISTANCE PROTEIN MDTA"/>
    <property type="match status" value="1"/>
</dbReference>
<gene>
    <name evidence="10" type="ORF">A8V01_15625</name>
</gene>
<comment type="caution">
    <text evidence="10">The sequence shown here is derived from an EMBL/GenBank/DDBJ whole genome shotgun (WGS) entry which is preliminary data.</text>
</comment>
<comment type="similarity">
    <text evidence="2">Belongs to the membrane fusion protein (MFP) (TC 8.A.1) family.</text>
</comment>
<evidence type="ECO:0000256" key="1">
    <source>
        <dbReference type="ARBA" id="ARBA00004236"/>
    </source>
</evidence>
<dbReference type="Pfam" id="PF25944">
    <property type="entry name" value="Beta-barrel_RND"/>
    <property type="match status" value="1"/>
</dbReference>
<accession>A0A2K2G3G8</accession>
<proteinExistence type="inferred from homology"/>
<dbReference type="AlphaFoldDB" id="A0A2K2G3G8"/>
<keyword evidence="11" id="KW-1185">Reference proteome</keyword>
<evidence type="ECO:0000313" key="11">
    <source>
        <dbReference type="Proteomes" id="UP000236327"/>
    </source>
</evidence>
<organism evidence="10 11">
    <name type="scientific">Novosphingobium guangzhouense</name>
    <dbReference type="NCBI Taxonomy" id="1850347"/>
    <lineage>
        <taxon>Bacteria</taxon>
        <taxon>Pseudomonadati</taxon>
        <taxon>Pseudomonadota</taxon>
        <taxon>Alphaproteobacteria</taxon>
        <taxon>Sphingomonadales</taxon>
        <taxon>Sphingomonadaceae</taxon>
        <taxon>Novosphingobium</taxon>
    </lineage>
</organism>
<keyword evidence="5" id="KW-0472">Membrane</keyword>
<dbReference type="Proteomes" id="UP000236327">
    <property type="component" value="Unassembled WGS sequence"/>
</dbReference>
<comment type="subcellular location">
    <subcellularLocation>
        <location evidence="1">Cell membrane</location>
    </subcellularLocation>
</comment>
<feature type="domain" description="Multidrug resistance protein MdtA-like alpha-helical hairpin" evidence="6">
    <location>
        <begin position="56"/>
        <end position="125"/>
    </location>
</feature>
<feature type="domain" description="YknX-like C-terminal permuted SH3-like" evidence="9">
    <location>
        <begin position="246"/>
        <end position="313"/>
    </location>
</feature>
<dbReference type="PANTHER" id="PTHR30469:SF12">
    <property type="entry name" value="MULTIDRUG RESISTANCE PROTEIN MDTA"/>
    <property type="match status" value="1"/>
</dbReference>
<dbReference type="InterPro" id="IPR058637">
    <property type="entry name" value="YknX-like_C"/>
</dbReference>
<dbReference type="NCBIfam" id="TIGR01730">
    <property type="entry name" value="RND_mfp"/>
    <property type="match status" value="1"/>
</dbReference>
<evidence type="ECO:0000259" key="7">
    <source>
        <dbReference type="Pfam" id="PF25917"/>
    </source>
</evidence>
<dbReference type="InterPro" id="IPR006143">
    <property type="entry name" value="RND_pump_MFP"/>
</dbReference>
<evidence type="ECO:0000259" key="8">
    <source>
        <dbReference type="Pfam" id="PF25944"/>
    </source>
</evidence>
<evidence type="ECO:0000259" key="6">
    <source>
        <dbReference type="Pfam" id="PF25876"/>
    </source>
</evidence>
<dbReference type="GO" id="GO:1990281">
    <property type="term" value="C:efflux pump complex"/>
    <property type="evidence" value="ECO:0007669"/>
    <property type="project" value="TreeGrafter"/>
</dbReference>
<sequence>MPQTIAVVGTVQPIVSATVRAQLSGTIFSIDVREGQAVRKGQRLAQIDPRPYRIAIDQAQGTLARDRAQLQNARLDLGRYQRLLADNSVARQQVDTQLSTVRQLEGTVAADRAALESARLNLRYTDLVAPVAGRVGLRRADIGAYVSPGDADGVFVVTVDDPVDVSFAVPQDRVSALSGKGDVAVEVRAQSGSEVLARGRLLALDNQADGTTGTVTAKARFANADGRLFPNQFVNVIATTAILHGAVTVPVSAVRHGEDGDFVFTVSGDGFARLRKVRTGPSVGNRVAVLSGVRAGERVVSTGADTLDDGIRVSPQADPDARAK</sequence>
<dbReference type="InterPro" id="IPR058625">
    <property type="entry name" value="MdtA-like_BSH"/>
</dbReference>
<keyword evidence="3" id="KW-1003">Cell membrane</keyword>
<feature type="domain" description="Multidrug resistance protein MdtA-like beta-barrel" evidence="8">
    <location>
        <begin position="162"/>
        <end position="236"/>
    </location>
</feature>
<dbReference type="Pfam" id="PF25989">
    <property type="entry name" value="YknX_C"/>
    <property type="match status" value="1"/>
</dbReference>
<keyword evidence="4" id="KW-0997">Cell inner membrane</keyword>
<dbReference type="EMBL" id="LYMM01000024">
    <property type="protein sequence ID" value="PNU05589.1"/>
    <property type="molecule type" value="Genomic_DNA"/>
</dbReference>
<evidence type="ECO:0000313" key="10">
    <source>
        <dbReference type="EMBL" id="PNU05589.1"/>
    </source>
</evidence>
<dbReference type="Gene3D" id="2.40.420.20">
    <property type="match status" value="1"/>
</dbReference>
<evidence type="ECO:0000259" key="9">
    <source>
        <dbReference type="Pfam" id="PF25989"/>
    </source>
</evidence>
<protein>
    <submittedName>
        <fullName evidence="10">Uncharacterized protein</fullName>
    </submittedName>
</protein>
<evidence type="ECO:0000256" key="4">
    <source>
        <dbReference type="ARBA" id="ARBA00022519"/>
    </source>
</evidence>
<dbReference type="Gene3D" id="2.40.30.170">
    <property type="match status" value="1"/>
</dbReference>
<evidence type="ECO:0000256" key="2">
    <source>
        <dbReference type="ARBA" id="ARBA00009477"/>
    </source>
</evidence>
<dbReference type="SUPFAM" id="SSF111369">
    <property type="entry name" value="HlyD-like secretion proteins"/>
    <property type="match status" value="1"/>
</dbReference>